<dbReference type="STRING" id="1079994.SAMN04488565_2718"/>
<proteinExistence type="inferred from homology"/>
<feature type="region of interest" description="Disordered" evidence="5">
    <location>
        <begin position="321"/>
        <end position="366"/>
    </location>
</feature>
<dbReference type="CDD" id="cd05299">
    <property type="entry name" value="CtBP_dh"/>
    <property type="match status" value="1"/>
</dbReference>
<dbReference type="GO" id="GO:0016616">
    <property type="term" value="F:oxidoreductase activity, acting on the CH-OH group of donors, NAD or NADP as acceptor"/>
    <property type="evidence" value="ECO:0007669"/>
    <property type="project" value="InterPro"/>
</dbReference>
<dbReference type="InterPro" id="IPR006139">
    <property type="entry name" value="D-isomer_2_OHA_DH_cat_dom"/>
</dbReference>
<dbReference type="Proteomes" id="UP000182690">
    <property type="component" value="Unassembled WGS sequence"/>
</dbReference>
<evidence type="ECO:0000259" key="7">
    <source>
        <dbReference type="Pfam" id="PF02826"/>
    </source>
</evidence>
<accession>A0A1H1BC43</accession>
<dbReference type="SUPFAM" id="SSF51735">
    <property type="entry name" value="NAD(P)-binding Rossmann-fold domains"/>
    <property type="match status" value="1"/>
</dbReference>
<dbReference type="PROSITE" id="PS00065">
    <property type="entry name" value="D_2_HYDROXYACID_DH_1"/>
    <property type="match status" value="1"/>
</dbReference>
<keyword evidence="2 4" id="KW-0560">Oxidoreductase</keyword>
<dbReference type="InterPro" id="IPR036291">
    <property type="entry name" value="NAD(P)-bd_dom_sf"/>
</dbReference>
<reference evidence="8 9" key="1">
    <citation type="submission" date="2016-10" db="EMBL/GenBank/DDBJ databases">
        <authorList>
            <person name="de Groot N.N."/>
        </authorList>
    </citation>
    <scope>NUCLEOTIDE SEQUENCE [LARGE SCALE GENOMIC DNA]</scope>
    <source>
        <strain evidence="8 9">DSM 22788</strain>
    </source>
</reference>
<dbReference type="InterPro" id="IPR043322">
    <property type="entry name" value="CtBP"/>
</dbReference>
<feature type="compositionally biased region" description="Low complexity" evidence="5">
    <location>
        <begin position="339"/>
        <end position="356"/>
    </location>
</feature>
<dbReference type="PANTHER" id="PTHR43761:SF1">
    <property type="entry name" value="D-ISOMER SPECIFIC 2-HYDROXYACID DEHYDROGENASE CATALYTIC DOMAIN-CONTAINING PROTEIN-RELATED"/>
    <property type="match status" value="1"/>
</dbReference>
<evidence type="ECO:0000256" key="5">
    <source>
        <dbReference type="SAM" id="MobiDB-lite"/>
    </source>
</evidence>
<keyword evidence="3" id="KW-0520">NAD</keyword>
<organism evidence="8 9">
    <name type="scientific">Leucobacter chromiiresistens</name>
    <dbReference type="NCBI Taxonomy" id="1079994"/>
    <lineage>
        <taxon>Bacteria</taxon>
        <taxon>Bacillati</taxon>
        <taxon>Actinomycetota</taxon>
        <taxon>Actinomycetes</taxon>
        <taxon>Micrococcales</taxon>
        <taxon>Microbacteriaceae</taxon>
        <taxon>Leucobacter</taxon>
    </lineage>
</organism>
<evidence type="ECO:0000256" key="1">
    <source>
        <dbReference type="ARBA" id="ARBA00005854"/>
    </source>
</evidence>
<dbReference type="Pfam" id="PF02826">
    <property type="entry name" value="2-Hacid_dh_C"/>
    <property type="match status" value="1"/>
</dbReference>
<evidence type="ECO:0000256" key="3">
    <source>
        <dbReference type="ARBA" id="ARBA00023027"/>
    </source>
</evidence>
<dbReference type="EMBL" id="FNKB01000002">
    <property type="protein sequence ID" value="SDQ49430.1"/>
    <property type="molecule type" value="Genomic_DNA"/>
</dbReference>
<dbReference type="SUPFAM" id="SSF52283">
    <property type="entry name" value="Formate/glycerate dehydrogenase catalytic domain-like"/>
    <property type="match status" value="1"/>
</dbReference>
<dbReference type="AlphaFoldDB" id="A0A1H1BC43"/>
<gene>
    <name evidence="8" type="ORF">SAMN04488565_2718</name>
</gene>
<dbReference type="GO" id="GO:0051287">
    <property type="term" value="F:NAD binding"/>
    <property type="evidence" value="ECO:0007669"/>
    <property type="project" value="InterPro"/>
</dbReference>
<evidence type="ECO:0000259" key="6">
    <source>
        <dbReference type="Pfam" id="PF00389"/>
    </source>
</evidence>
<comment type="similarity">
    <text evidence="1 4">Belongs to the D-isomer specific 2-hydroxyacid dehydrogenase family.</text>
</comment>
<feature type="domain" description="D-isomer specific 2-hydroxyacid dehydrogenase catalytic" evidence="6">
    <location>
        <begin position="25"/>
        <end position="329"/>
    </location>
</feature>
<dbReference type="RefSeq" id="WP_010157808.1">
    <property type="nucleotide sequence ID" value="NZ_FNKB01000002.1"/>
</dbReference>
<evidence type="ECO:0000313" key="9">
    <source>
        <dbReference type="Proteomes" id="UP000182690"/>
    </source>
</evidence>
<dbReference type="InterPro" id="IPR029752">
    <property type="entry name" value="D-isomer_DH_CS1"/>
</dbReference>
<dbReference type="eggNOG" id="COG1052">
    <property type="taxonomic scope" value="Bacteria"/>
</dbReference>
<dbReference type="InterPro" id="IPR006140">
    <property type="entry name" value="D-isomer_DH_NAD-bd"/>
</dbReference>
<evidence type="ECO:0000256" key="2">
    <source>
        <dbReference type="ARBA" id="ARBA00023002"/>
    </source>
</evidence>
<evidence type="ECO:0000256" key="4">
    <source>
        <dbReference type="RuleBase" id="RU003719"/>
    </source>
</evidence>
<dbReference type="PROSITE" id="PS00671">
    <property type="entry name" value="D_2_HYDROXYACID_DH_3"/>
    <property type="match status" value="1"/>
</dbReference>
<dbReference type="Pfam" id="PF00389">
    <property type="entry name" value="2-Hacid_dh"/>
    <property type="match status" value="1"/>
</dbReference>
<dbReference type="PANTHER" id="PTHR43761">
    <property type="entry name" value="D-ISOMER SPECIFIC 2-HYDROXYACID DEHYDROGENASE FAMILY PROTEIN (AFU_ORTHOLOGUE AFUA_1G13630)"/>
    <property type="match status" value="1"/>
</dbReference>
<dbReference type="GO" id="GO:0003714">
    <property type="term" value="F:transcription corepressor activity"/>
    <property type="evidence" value="ECO:0007669"/>
    <property type="project" value="InterPro"/>
</dbReference>
<sequence length="366" mass="38763">MTHHLDARRPVAVYTDADDTDITPGVRLLEAAGYEVRVLGTRDAAEIIAGARDAEVLLPGYASITREIIDALPELRIIALMSMGFDYVDTDAAAERGVWVTNVPGAATEEVATHALAILLHAVRQLPFYLASATPGDWNSRADAAPPRLSETTLGIVGLGKIGRELARLAGPLFGRVLGYDPLLPDTAAVRDELDGLGVTRTDLDEVRRSSHVLSLHLPLTPQTERMVDAAFIDGMPQGAVLVNVSRGALIDEPALAAALDRGRLSAAALDVLSEEPPSPGHPLVGRRDVVLTPHIAYFSARTEIEYVRIQAQNAVALRETGAPEAPVNRPVVAPPGTTPGRTPGTTPGSAPGRTPDAASERTQRS</sequence>
<feature type="domain" description="D-isomer specific 2-hydroxyacid dehydrogenase NAD-binding" evidence="7">
    <location>
        <begin position="117"/>
        <end position="297"/>
    </location>
</feature>
<name>A0A1H1BC43_9MICO</name>
<dbReference type="InterPro" id="IPR029753">
    <property type="entry name" value="D-isomer_DH_CS"/>
</dbReference>
<evidence type="ECO:0000313" key="8">
    <source>
        <dbReference type="EMBL" id="SDQ49430.1"/>
    </source>
</evidence>
<dbReference type="InterPro" id="IPR050418">
    <property type="entry name" value="D-iso_2-hydroxyacid_DH_PdxB"/>
</dbReference>
<protein>
    <submittedName>
        <fullName evidence="8">D-3-phosphoglycerate dehydrogenase</fullName>
    </submittedName>
</protein>
<dbReference type="Gene3D" id="3.40.50.720">
    <property type="entry name" value="NAD(P)-binding Rossmann-like Domain"/>
    <property type="match status" value="2"/>
</dbReference>
<dbReference type="OrthoDB" id="117809at2"/>